<evidence type="ECO:0000313" key="3">
    <source>
        <dbReference type="Proteomes" id="UP000823388"/>
    </source>
</evidence>
<keyword evidence="3" id="KW-1185">Reference proteome</keyword>
<dbReference type="EMBL" id="CM029047">
    <property type="protein sequence ID" value="KAG2582409.1"/>
    <property type="molecule type" value="Genomic_DNA"/>
</dbReference>
<protein>
    <submittedName>
        <fullName evidence="2">Uncharacterized protein</fullName>
    </submittedName>
</protein>
<feature type="region of interest" description="Disordered" evidence="1">
    <location>
        <begin position="1"/>
        <end position="22"/>
    </location>
</feature>
<sequence length="141" mass="15331">MMTRSGPRPLRGAGVVHQRRHPAWPPRDEELADIVAVEEALRLSLSKEHVGTGGPLVPPVPGHLRLRLPRVLQLRLPIHPRLLRLLAMVFGEGSAAARARWSSSVALELRRPALRPLLPPPPVPPMAAALADACAVGRRRG</sequence>
<name>A0A8T0RC64_PANVG</name>
<accession>A0A8T0RC64</accession>
<gene>
    <name evidence="2" type="ORF">PVAP13_6KG102435</name>
</gene>
<evidence type="ECO:0000256" key="1">
    <source>
        <dbReference type="SAM" id="MobiDB-lite"/>
    </source>
</evidence>
<dbReference type="Proteomes" id="UP000823388">
    <property type="component" value="Chromosome 6K"/>
</dbReference>
<evidence type="ECO:0000313" key="2">
    <source>
        <dbReference type="EMBL" id="KAG2582409.1"/>
    </source>
</evidence>
<proteinExistence type="predicted"/>
<reference evidence="2" key="1">
    <citation type="submission" date="2020-05" db="EMBL/GenBank/DDBJ databases">
        <title>WGS assembly of Panicum virgatum.</title>
        <authorList>
            <person name="Lovell J.T."/>
            <person name="Jenkins J."/>
            <person name="Shu S."/>
            <person name="Juenger T.E."/>
            <person name="Schmutz J."/>
        </authorList>
    </citation>
    <scope>NUCLEOTIDE SEQUENCE</scope>
    <source>
        <strain evidence="2">AP13</strain>
    </source>
</reference>
<organism evidence="2 3">
    <name type="scientific">Panicum virgatum</name>
    <name type="common">Blackwell switchgrass</name>
    <dbReference type="NCBI Taxonomy" id="38727"/>
    <lineage>
        <taxon>Eukaryota</taxon>
        <taxon>Viridiplantae</taxon>
        <taxon>Streptophyta</taxon>
        <taxon>Embryophyta</taxon>
        <taxon>Tracheophyta</taxon>
        <taxon>Spermatophyta</taxon>
        <taxon>Magnoliopsida</taxon>
        <taxon>Liliopsida</taxon>
        <taxon>Poales</taxon>
        <taxon>Poaceae</taxon>
        <taxon>PACMAD clade</taxon>
        <taxon>Panicoideae</taxon>
        <taxon>Panicodae</taxon>
        <taxon>Paniceae</taxon>
        <taxon>Panicinae</taxon>
        <taxon>Panicum</taxon>
        <taxon>Panicum sect. Hiantes</taxon>
    </lineage>
</organism>
<dbReference type="AlphaFoldDB" id="A0A8T0RC64"/>
<comment type="caution">
    <text evidence="2">The sequence shown here is derived from an EMBL/GenBank/DDBJ whole genome shotgun (WGS) entry which is preliminary data.</text>
</comment>